<dbReference type="FunFam" id="3.40.50.720:FF:000033">
    <property type="entry name" value="Adenylyltransferase and sulfurtransferase MOCS3"/>
    <property type="match status" value="1"/>
</dbReference>
<evidence type="ECO:0000256" key="8">
    <source>
        <dbReference type="ARBA" id="ARBA00066884"/>
    </source>
</evidence>
<feature type="transmembrane region" description="Helical" evidence="13">
    <location>
        <begin position="57"/>
        <end position="75"/>
    </location>
</feature>
<protein>
    <recommendedName>
        <fullName evidence="9">Molybdopterin-synthase adenylyltransferase</fullName>
        <ecNumber evidence="8">2.7.7.80</ecNumber>
    </recommendedName>
    <alternativeName>
        <fullName evidence="12">MoaD protein adenylase</fullName>
    </alternativeName>
    <alternativeName>
        <fullName evidence="10">Molybdopterin-converting factor subunit 1 adenylase</fullName>
    </alternativeName>
    <alternativeName>
        <fullName evidence="11">Sulfur carrier protein MoaD adenylyltransferase</fullName>
    </alternativeName>
</protein>
<name>A0A497X451_9RHOB</name>
<dbReference type="GO" id="GO:0061605">
    <property type="term" value="F:molybdopterin-synthase adenylyltransferase activity"/>
    <property type="evidence" value="ECO:0007669"/>
    <property type="project" value="UniProtKB-EC"/>
</dbReference>
<evidence type="ECO:0000256" key="7">
    <source>
        <dbReference type="ARBA" id="ARBA00063809"/>
    </source>
</evidence>
<dbReference type="PANTHER" id="PTHR10953:SF102">
    <property type="entry name" value="ADENYLYLTRANSFERASE AND SULFURTRANSFERASE MOCS3"/>
    <property type="match status" value="1"/>
</dbReference>
<keyword evidence="4" id="KW-0067">ATP-binding</keyword>
<keyword evidence="13" id="KW-1133">Transmembrane helix</keyword>
<keyword evidence="16" id="KW-1185">Reference proteome</keyword>
<evidence type="ECO:0000256" key="6">
    <source>
        <dbReference type="ARBA" id="ARBA00055169"/>
    </source>
</evidence>
<dbReference type="GO" id="GO:0008146">
    <property type="term" value="F:sulfotransferase activity"/>
    <property type="evidence" value="ECO:0007669"/>
    <property type="project" value="TreeGrafter"/>
</dbReference>
<evidence type="ECO:0000256" key="2">
    <source>
        <dbReference type="ARBA" id="ARBA00022679"/>
    </source>
</evidence>
<keyword evidence="2 15" id="KW-0808">Transferase</keyword>
<dbReference type="SUPFAM" id="SSF69572">
    <property type="entry name" value="Activating enzymes of the ubiquitin-like proteins"/>
    <property type="match status" value="1"/>
</dbReference>
<dbReference type="Pfam" id="PF00899">
    <property type="entry name" value="ThiF"/>
    <property type="match status" value="1"/>
</dbReference>
<evidence type="ECO:0000313" key="15">
    <source>
        <dbReference type="EMBL" id="RLJ59424.1"/>
    </source>
</evidence>
<dbReference type="InterPro" id="IPR000594">
    <property type="entry name" value="ThiF_NAD_FAD-bd"/>
</dbReference>
<sequence>MVLVLVLAATILLAGRFGLPKRLQIMALVALFALVLFFQLTLPAGNPVKDATGSLQGWAIFAGVAVIFVGYRALLTRLRRRSVEDVPEPANPDKFTEAELNRYARHIVLREIGGPGQKKMKKARVLVVGAGGLGAPALQYLAAAGVGTIGVIDDDVVDSSNLQRQVIHTDARVGMPKVFSAQEAMQAQNPFVMIRPYNRRLTEDMAADLFADYDLILDGCDNADTRYLVNRAAVQLGKPLISGAITQWEGQLSLFHPASDGPCYACVFPSAAAAGLAPSCSEAGVVGALPGVVGSMMAVEAIKHVTGAGAPLRGQMLIYDALYAETRLINLKKDPACTVCGQPAR</sequence>
<evidence type="ECO:0000256" key="11">
    <source>
        <dbReference type="ARBA" id="ARBA00075328"/>
    </source>
</evidence>
<comment type="function">
    <text evidence="6">Catalyzes the adenylation by ATP of the carboxyl group of the C-terminal glycine of sulfur carrier protein MoaD.</text>
</comment>
<organism evidence="15 16">
    <name type="scientific">Litoreibacter meonggei</name>
    <dbReference type="NCBI Taxonomy" id="1049199"/>
    <lineage>
        <taxon>Bacteria</taxon>
        <taxon>Pseudomonadati</taxon>
        <taxon>Pseudomonadota</taxon>
        <taxon>Alphaproteobacteria</taxon>
        <taxon>Rhodobacterales</taxon>
        <taxon>Roseobacteraceae</taxon>
        <taxon>Litoreibacter</taxon>
    </lineage>
</organism>
<dbReference type="CDD" id="cd00757">
    <property type="entry name" value="ThiF_MoeB_HesA_family"/>
    <property type="match status" value="1"/>
</dbReference>
<comment type="caution">
    <text evidence="15">The sequence shown here is derived from an EMBL/GenBank/DDBJ whole genome shotgun (WGS) entry which is preliminary data.</text>
</comment>
<dbReference type="NCBIfam" id="NF004281">
    <property type="entry name" value="PRK05690.1"/>
    <property type="match status" value="1"/>
</dbReference>
<dbReference type="GO" id="GO:0008641">
    <property type="term" value="F:ubiquitin-like modifier activating enzyme activity"/>
    <property type="evidence" value="ECO:0007669"/>
    <property type="project" value="InterPro"/>
</dbReference>
<evidence type="ECO:0000256" key="5">
    <source>
        <dbReference type="ARBA" id="ARBA00052218"/>
    </source>
</evidence>
<dbReference type="GO" id="GO:0004792">
    <property type="term" value="F:thiosulfate-cyanide sulfurtransferase activity"/>
    <property type="evidence" value="ECO:0007669"/>
    <property type="project" value="TreeGrafter"/>
</dbReference>
<dbReference type="Proteomes" id="UP000269157">
    <property type="component" value="Unassembled WGS sequence"/>
</dbReference>
<evidence type="ECO:0000256" key="10">
    <source>
        <dbReference type="ARBA" id="ARBA00075110"/>
    </source>
</evidence>
<dbReference type="InterPro" id="IPR035985">
    <property type="entry name" value="Ubiquitin-activating_enz"/>
</dbReference>
<comment type="similarity">
    <text evidence="1">Belongs to the HesA/MoeB/ThiF family.</text>
</comment>
<evidence type="ECO:0000259" key="14">
    <source>
        <dbReference type="Pfam" id="PF00899"/>
    </source>
</evidence>
<evidence type="ECO:0000256" key="12">
    <source>
        <dbReference type="ARBA" id="ARBA00078531"/>
    </source>
</evidence>
<dbReference type="EC" id="2.7.7.80" evidence="8"/>
<feature type="domain" description="THIF-type NAD/FAD binding fold" evidence="14">
    <location>
        <begin position="103"/>
        <end position="339"/>
    </location>
</feature>
<keyword evidence="15" id="KW-0548">Nucleotidyltransferase</keyword>
<feature type="transmembrane region" description="Helical" evidence="13">
    <location>
        <begin position="28"/>
        <end position="45"/>
    </location>
</feature>
<proteinExistence type="inferred from homology"/>
<dbReference type="RefSeq" id="WP_121023130.1">
    <property type="nucleotide sequence ID" value="NZ_RCCE01000002.1"/>
</dbReference>
<dbReference type="OrthoDB" id="9804286at2"/>
<dbReference type="AlphaFoldDB" id="A0A497X451"/>
<evidence type="ECO:0000256" key="3">
    <source>
        <dbReference type="ARBA" id="ARBA00022741"/>
    </source>
</evidence>
<reference evidence="15 16" key="1">
    <citation type="submission" date="2018-10" db="EMBL/GenBank/DDBJ databases">
        <title>Genomic Encyclopedia of Archaeal and Bacterial Type Strains, Phase II (KMG-II): from individual species to whole genera.</title>
        <authorList>
            <person name="Goeker M."/>
        </authorList>
    </citation>
    <scope>NUCLEOTIDE SEQUENCE [LARGE SCALE GENOMIC DNA]</scope>
    <source>
        <strain evidence="15 16">DSM 29466</strain>
    </source>
</reference>
<dbReference type="InterPro" id="IPR045886">
    <property type="entry name" value="ThiF/MoeB/HesA"/>
</dbReference>
<keyword evidence="13" id="KW-0472">Membrane</keyword>
<comment type="subunit">
    <text evidence="7">Homodimer. Forms a stable heterotetrameric complex of 2 MoeB and 2 MoaD during adenylation of MoaD.</text>
</comment>
<evidence type="ECO:0000313" key="16">
    <source>
        <dbReference type="Proteomes" id="UP000269157"/>
    </source>
</evidence>
<dbReference type="Gene3D" id="3.40.50.720">
    <property type="entry name" value="NAD(P)-binding Rossmann-like Domain"/>
    <property type="match status" value="1"/>
</dbReference>
<gene>
    <name evidence="15" type="ORF">BCF46_1573</name>
</gene>
<evidence type="ECO:0000256" key="4">
    <source>
        <dbReference type="ARBA" id="ARBA00022840"/>
    </source>
</evidence>
<evidence type="ECO:0000256" key="13">
    <source>
        <dbReference type="SAM" id="Phobius"/>
    </source>
</evidence>
<dbReference type="PANTHER" id="PTHR10953">
    <property type="entry name" value="UBIQUITIN-ACTIVATING ENZYME E1"/>
    <property type="match status" value="1"/>
</dbReference>
<keyword evidence="3" id="KW-0547">Nucleotide-binding</keyword>
<accession>A0A497X451</accession>
<comment type="catalytic activity">
    <reaction evidence="5">
        <text>[molybdopterin-synthase sulfur-carrier protein]-C-terminal Gly-Gly + ATP + H(+) = [molybdopterin-synthase sulfur-carrier protein]-C-terminal Gly-Gly-AMP + diphosphate</text>
        <dbReference type="Rhea" id="RHEA:43616"/>
        <dbReference type="Rhea" id="RHEA-COMP:12159"/>
        <dbReference type="Rhea" id="RHEA-COMP:12202"/>
        <dbReference type="ChEBI" id="CHEBI:15378"/>
        <dbReference type="ChEBI" id="CHEBI:30616"/>
        <dbReference type="ChEBI" id="CHEBI:33019"/>
        <dbReference type="ChEBI" id="CHEBI:90618"/>
        <dbReference type="ChEBI" id="CHEBI:90778"/>
        <dbReference type="EC" id="2.7.7.80"/>
    </reaction>
</comment>
<dbReference type="GO" id="GO:0005524">
    <property type="term" value="F:ATP binding"/>
    <property type="evidence" value="ECO:0007669"/>
    <property type="project" value="UniProtKB-KW"/>
</dbReference>
<dbReference type="GO" id="GO:0005829">
    <property type="term" value="C:cytosol"/>
    <property type="evidence" value="ECO:0007669"/>
    <property type="project" value="TreeGrafter"/>
</dbReference>
<evidence type="ECO:0000256" key="9">
    <source>
        <dbReference type="ARBA" id="ARBA00073635"/>
    </source>
</evidence>
<keyword evidence="13" id="KW-0812">Transmembrane</keyword>
<dbReference type="EMBL" id="RCCE01000002">
    <property type="protein sequence ID" value="RLJ59424.1"/>
    <property type="molecule type" value="Genomic_DNA"/>
</dbReference>
<evidence type="ECO:0000256" key="1">
    <source>
        <dbReference type="ARBA" id="ARBA00009919"/>
    </source>
</evidence>